<feature type="transmembrane region" description="Helical" evidence="2">
    <location>
        <begin position="411"/>
        <end position="429"/>
    </location>
</feature>
<dbReference type="InterPro" id="IPR030934">
    <property type="entry name" value="Intein_C"/>
</dbReference>
<dbReference type="Proteomes" id="UP000199182">
    <property type="component" value="Unassembled WGS sequence"/>
</dbReference>
<dbReference type="OrthoDB" id="1829191at2"/>
<dbReference type="InterPro" id="IPR056823">
    <property type="entry name" value="TEN-like_YD-shell"/>
</dbReference>
<dbReference type="CDD" id="cd00081">
    <property type="entry name" value="Hint"/>
    <property type="match status" value="1"/>
</dbReference>
<dbReference type="InterPro" id="IPR022385">
    <property type="entry name" value="Rhs_assc_core"/>
</dbReference>
<dbReference type="Pfam" id="PF07591">
    <property type="entry name" value="PT-HINT"/>
    <property type="match status" value="1"/>
</dbReference>
<dbReference type="STRING" id="258515.SAMN05192585_10680"/>
<evidence type="ECO:0000313" key="4">
    <source>
        <dbReference type="EMBL" id="SDM86461.1"/>
    </source>
</evidence>
<keyword evidence="2" id="KW-0472">Membrane</keyword>
<dbReference type="PANTHER" id="PTHR32305:SF17">
    <property type="entry name" value="TRNA NUCLEASE WAPA"/>
    <property type="match status" value="1"/>
</dbReference>
<evidence type="ECO:0000256" key="1">
    <source>
        <dbReference type="ARBA" id="ARBA00022737"/>
    </source>
</evidence>
<keyword evidence="5" id="KW-1185">Reference proteome</keyword>
<protein>
    <submittedName>
        <fullName evidence="4">Intein C-terminal splicing region/intein N-terminal splicing region/RHS repeat-associated core domain-containing protein</fullName>
    </submittedName>
</protein>
<sequence>MKFVYDTKNRLADFFNIFGTTSYKTSYVYGSAATQSPTLIYGIKLNDVQKLSYAYDSLARLTTKTINGANNYAVGYSYEDVSDSKTTTLLSSINNGGSTLSYTYDKLGNIETISENANLKATYHYDALSQLTREDNLWQDETIVYAYDVGGNIQSKTTYAYTDPAVEPANATDTINYTYGDNNWKDKLTTYNGQAITYDEIGNMLTFGTKTFTWEGRQLTALSDSGSGDSLTYQYNDGGIRTKKVFNSVTTNYYLNGSDVVRETNGTDTLDYFYDADGNLYGFKLNGTEYYYIRNGQNDITDILDTSGSEVVSYSYDTWGKLLRITGSLADTVGVKNPYRYRGYRYDTETGLYYLNSRYYDPEVGRFVNADTLDNTIENSDDLLSGNLFAYCTNNPVNHLDLEGTWKLPNWAKLAIGAVALTAAIVLTVGSGGALAPLLIGVAISTVSSAAIGGAVGYATGGKMGLKKGLIDGAADGFMWGGIGAAGSVVGKAIKGAKTAKALTAACFVAGTLVAAKDGYKPIEQIKTGDLVWSENPETGEKGLKRVVQNFIRQTDEFVHLKVDGQNITTTPEHPFYVPQKGWIKAIELNAGDKLVLQSGKIVIVEQVQHEILETPATVYNFEVEDFHTYYVSNSSILVHNSCSGGGFTKYSAQQLSKMVSGNFHGVSGAKNAILKDVSPSILKKVGKNPDIYVNSKGVIQLVSTVNKGVSIVTDLNIKWY</sequence>
<dbReference type="RefSeq" id="WP_092638438.1">
    <property type="nucleotide sequence ID" value="NZ_FNID01000006.1"/>
</dbReference>
<keyword evidence="2" id="KW-1133">Transmembrane helix</keyword>
<keyword evidence="2" id="KW-0812">Transmembrane</keyword>
<dbReference type="Gene3D" id="2.170.16.10">
    <property type="entry name" value="Hedgehog/Intein (Hint) domain"/>
    <property type="match status" value="1"/>
</dbReference>
<feature type="domain" description="Hint" evidence="3">
    <location>
        <begin position="505"/>
        <end position="599"/>
    </location>
</feature>
<dbReference type="PROSITE" id="PS50817">
    <property type="entry name" value="INTEIN_N_TER"/>
    <property type="match status" value="1"/>
</dbReference>
<evidence type="ECO:0000313" key="5">
    <source>
        <dbReference type="Proteomes" id="UP000199182"/>
    </source>
</evidence>
<dbReference type="PANTHER" id="PTHR32305">
    <property type="match status" value="1"/>
</dbReference>
<keyword evidence="1" id="KW-0677">Repeat</keyword>
<proteinExistence type="predicted"/>
<feature type="transmembrane region" description="Helical" evidence="2">
    <location>
        <begin position="435"/>
        <end position="459"/>
    </location>
</feature>
<reference evidence="4 5" key="1">
    <citation type="submission" date="2016-10" db="EMBL/GenBank/DDBJ databases">
        <authorList>
            <person name="de Groot N.N."/>
        </authorList>
    </citation>
    <scope>NUCLEOTIDE SEQUENCE [LARGE SCALE GENOMIC DNA]</scope>
    <source>
        <strain evidence="4 5">CGMCC 1.5012</strain>
    </source>
</reference>
<dbReference type="PROSITE" id="PS50818">
    <property type="entry name" value="INTEIN_C_TER"/>
    <property type="match status" value="1"/>
</dbReference>
<name>A0A1G9WQE1_9FIRM</name>
<gene>
    <name evidence="4" type="ORF">SAMN05192585_10680</name>
</gene>
<dbReference type="InterPro" id="IPR036844">
    <property type="entry name" value="Hint_dom_sf"/>
</dbReference>
<dbReference type="AlphaFoldDB" id="A0A1G9WQE1"/>
<dbReference type="InterPro" id="IPR003587">
    <property type="entry name" value="Hint_dom_N"/>
</dbReference>
<dbReference type="Gene3D" id="2.180.10.10">
    <property type="entry name" value="RHS repeat-associated core"/>
    <property type="match status" value="1"/>
</dbReference>
<dbReference type="GO" id="GO:0016539">
    <property type="term" value="P:intein-mediated protein splicing"/>
    <property type="evidence" value="ECO:0007669"/>
    <property type="project" value="InterPro"/>
</dbReference>
<dbReference type="InterPro" id="IPR050708">
    <property type="entry name" value="T6SS_VgrG/RHS"/>
</dbReference>
<dbReference type="InterPro" id="IPR006141">
    <property type="entry name" value="Intein_N"/>
</dbReference>
<dbReference type="SUPFAM" id="SSF51294">
    <property type="entry name" value="Hedgehog/intein (Hint) domain"/>
    <property type="match status" value="1"/>
</dbReference>
<evidence type="ECO:0000259" key="3">
    <source>
        <dbReference type="SMART" id="SM00306"/>
    </source>
</evidence>
<accession>A0A1G9WQE1</accession>
<organism evidence="4 5">
    <name type="scientific">Acetanaerobacterium elongatum</name>
    <dbReference type="NCBI Taxonomy" id="258515"/>
    <lineage>
        <taxon>Bacteria</taxon>
        <taxon>Bacillati</taxon>
        <taxon>Bacillota</taxon>
        <taxon>Clostridia</taxon>
        <taxon>Eubacteriales</taxon>
        <taxon>Oscillospiraceae</taxon>
        <taxon>Acetanaerobacterium</taxon>
    </lineage>
</organism>
<evidence type="ECO:0000256" key="2">
    <source>
        <dbReference type="SAM" id="Phobius"/>
    </source>
</evidence>
<dbReference type="SMART" id="SM00306">
    <property type="entry name" value="HintN"/>
    <property type="match status" value="1"/>
</dbReference>
<dbReference type="NCBIfam" id="TIGR01443">
    <property type="entry name" value="intein_Cterm"/>
    <property type="match status" value="1"/>
</dbReference>
<dbReference type="NCBIfam" id="TIGR03696">
    <property type="entry name" value="Rhs_assc_core"/>
    <property type="match status" value="1"/>
</dbReference>
<dbReference type="EMBL" id="FNID01000006">
    <property type="protein sequence ID" value="SDM86461.1"/>
    <property type="molecule type" value="Genomic_DNA"/>
</dbReference>
<dbReference type="Pfam" id="PF25023">
    <property type="entry name" value="TEN_YD-shell"/>
    <property type="match status" value="1"/>
</dbReference>